<evidence type="ECO:0000313" key="3">
    <source>
        <dbReference type="Proteomes" id="UP000076927"/>
    </source>
</evidence>
<dbReference type="InterPro" id="IPR005163">
    <property type="entry name" value="Tri_helical_YiiM-like"/>
</dbReference>
<dbReference type="InterPro" id="IPR005302">
    <property type="entry name" value="MoCF_Sase_C"/>
</dbReference>
<protein>
    <recommendedName>
        <fullName evidence="1">MOSC domain-containing protein</fullName>
    </recommendedName>
</protein>
<dbReference type="GO" id="GO:0003824">
    <property type="term" value="F:catalytic activity"/>
    <property type="evidence" value="ECO:0007669"/>
    <property type="project" value="InterPro"/>
</dbReference>
<dbReference type="GO" id="GO:0030151">
    <property type="term" value="F:molybdenum ion binding"/>
    <property type="evidence" value="ECO:0007669"/>
    <property type="project" value="InterPro"/>
</dbReference>
<keyword evidence="3" id="KW-1185">Reference proteome</keyword>
<dbReference type="AlphaFoldDB" id="A0A172TI01"/>
<dbReference type="GO" id="GO:0030170">
    <property type="term" value="F:pyridoxal phosphate binding"/>
    <property type="evidence" value="ECO:0007669"/>
    <property type="project" value="InterPro"/>
</dbReference>
<dbReference type="KEGG" id="pswu:SY83_10800"/>
<dbReference type="Pfam" id="PF03475">
    <property type="entry name" value="YiiM_3-alpha"/>
    <property type="match status" value="1"/>
</dbReference>
<accession>A0A172TI01</accession>
<dbReference type="InterPro" id="IPR052353">
    <property type="entry name" value="Benzoxazolinone_Detox_Enz"/>
</dbReference>
<organism evidence="2 3">
    <name type="scientific">Paenibacillus swuensis</name>
    <dbReference type="NCBI Taxonomy" id="1178515"/>
    <lineage>
        <taxon>Bacteria</taxon>
        <taxon>Bacillati</taxon>
        <taxon>Bacillota</taxon>
        <taxon>Bacilli</taxon>
        <taxon>Bacillales</taxon>
        <taxon>Paenibacillaceae</taxon>
        <taxon>Paenibacillus</taxon>
    </lineage>
</organism>
<dbReference type="PANTHER" id="PTHR30212:SF2">
    <property type="entry name" value="PROTEIN YIIM"/>
    <property type="match status" value="1"/>
</dbReference>
<reference evidence="2 3" key="1">
    <citation type="submission" date="2015-01" db="EMBL/GenBank/DDBJ databases">
        <title>Paenibacillus swuensis/DY6/whole genome sequencing.</title>
        <authorList>
            <person name="Kim M.K."/>
            <person name="Srinivasan S."/>
            <person name="Lee J.-J."/>
        </authorList>
    </citation>
    <scope>NUCLEOTIDE SEQUENCE [LARGE SCALE GENOMIC DNA]</scope>
    <source>
        <strain evidence="2 3">DY6</strain>
    </source>
</reference>
<feature type="domain" description="MOSC" evidence="1">
    <location>
        <begin position="27"/>
        <end position="161"/>
    </location>
</feature>
<dbReference type="OrthoDB" id="9786134at2"/>
<dbReference type="Gene3D" id="2.40.33.20">
    <property type="entry name" value="PK beta-barrel domain-like"/>
    <property type="match status" value="1"/>
</dbReference>
<dbReference type="PROSITE" id="PS51340">
    <property type="entry name" value="MOSC"/>
    <property type="match status" value="1"/>
</dbReference>
<dbReference type="EMBL" id="CP011388">
    <property type="protein sequence ID" value="ANE46678.1"/>
    <property type="molecule type" value="Genomic_DNA"/>
</dbReference>
<dbReference type="PATRIC" id="fig|1178515.4.peg.2168"/>
<sequence>MKIIALYAGGPRITHTKTTELHSGISKQTTSRLQVTKETIQGDGVALTAYHGGPDRVVCFYSREHYGTWEAEYGKQMQAPGVGENLLTEGMLESDVCIGDVYQIGNTMLQVTQGRVPCDTISKYNEMPNLHLRFAETGWTGYFMRVLSEGEITLESRVTLLERNPNACSVLEANRIFFHEKKNADSMQRLLCSNGLAKVWQDRIEERLLEL</sequence>
<name>A0A172TI01_9BACL</name>
<dbReference type="STRING" id="1178515.SY83_10800"/>
<gene>
    <name evidence="2" type="ORF">SY83_10800</name>
</gene>
<evidence type="ECO:0000313" key="2">
    <source>
        <dbReference type="EMBL" id="ANE46678.1"/>
    </source>
</evidence>
<dbReference type="RefSeq" id="WP_068606377.1">
    <property type="nucleotide sequence ID" value="NZ_CP011388.1"/>
</dbReference>
<dbReference type="SUPFAM" id="SSF50800">
    <property type="entry name" value="PK beta-barrel domain-like"/>
    <property type="match status" value="1"/>
</dbReference>
<evidence type="ECO:0000259" key="1">
    <source>
        <dbReference type="PROSITE" id="PS51340"/>
    </source>
</evidence>
<dbReference type="PANTHER" id="PTHR30212">
    <property type="entry name" value="PROTEIN YIIM"/>
    <property type="match status" value="1"/>
</dbReference>
<dbReference type="Proteomes" id="UP000076927">
    <property type="component" value="Chromosome"/>
</dbReference>
<dbReference type="InterPro" id="IPR011037">
    <property type="entry name" value="Pyrv_Knase-like_insert_dom_sf"/>
</dbReference>
<dbReference type="Pfam" id="PF03473">
    <property type="entry name" value="MOSC"/>
    <property type="match status" value="1"/>
</dbReference>
<proteinExistence type="predicted"/>